<evidence type="ECO:0000313" key="4">
    <source>
        <dbReference type="Proteomes" id="UP000294847"/>
    </source>
</evidence>
<keyword evidence="2" id="KW-0732">Signal</keyword>
<evidence type="ECO:0000256" key="2">
    <source>
        <dbReference type="SAM" id="SignalP"/>
    </source>
</evidence>
<gene>
    <name evidence="3" type="ORF">PoMZ_08608</name>
</gene>
<feature type="region of interest" description="Disordered" evidence="1">
    <location>
        <begin position="43"/>
        <end position="64"/>
    </location>
</feature>
<proteinExistence type="predicted"/>
<dbReference type="EMBL" id="CP034207">
    <property type="protein sequence ID" value="QBZ61654.1"/>
    <property type="molecule type" value="Genomic_DNA"/>
</dbReference>
<protein>
    <submittedName>
        <fullName evidence="3">Uncharacterized protein</fullName>
    </submittedName>
</protein>
<evidence type="ECO:0000256" key="1">
    <source>
        <dbReference type="SAM" id="MobiDB-lite"/>
    </source>
</evidence>
<feature type="region of interest" description="Disordered" evidence="1">
    <location>
        <begin position="193"/>
        <end position="221"/>
    </location>
</feature>
<evidence type="ECO:0000313" key="3">
    <source>
        <dbReference type="EMBL" id="QBZ61654.1"/>
    </source>
</evidence>
<sequence length="249" mass="26240">MQFSTYYATLAILAGLSAQVAAMPISSTGAELQARSCETNPYGCGLNPKSNPDAPDKRDLESKSELDARSCETNPAACGINGFVGNGHVVTTGPIRGKAKREEEEEEGEDAAEVDAAELDARSCETNPAACGINGFVENGHVVTTGPIRGKVKRAEEEEEDEDAAELDARSCETNPAACGINGFVDNGHVVTTGPIRGKAKREEEEEEEEEEEDAAELDARSCETNPAACGNNGFVQDGHVVVTGRIHG</sequence>
<feature type="compositionally biased region" description="Basic and acidic residues" evidence="1">
    <location>
        <begin position="54"/>
        <end position="64"/>
    </location>
</feature>
<feature type="compositionally biased region" description="Acidic residues" evidence="1">
    <location>
        <begin position="204"/>
        <end position="217"/>
    </location>
</feature>
<dbReference type="Proteomes" id="UP000294847">
    <property type="component" value="Chromosome 4"/>
</dbReference>
<organism evidence="3 4">
    <name type="scientific">Pyricularia oryzae</name>
    <name type="common">Rice blast fungus</name>
    <name type="synonym">Magnaporthe oryzae</name>
    <dbReference type="NCBI Taxonomy" id="318829"/>
    <lineage>
        <taxon>Eukaryota</taxon>
        <taxon>Fungi</taxon>
        <taxon>Dikarya</taxon>
        <taxon>Ascomycota</taxon>
        <taxon>Pezizomycotina</taxon>
        <taxon>Sordariomycetes</taxon>
        <taxon>Sordariomycetidae</taxon>
        <taxon>Magnaporthales</taxon>
        <taxon>Pyriculariaceae</taxon>
        <taxon>Pyricularia</taxon>
    </lineage>
</organism>
<name>A0A4P7NI41_PYROR</name>
<dbReference type="AlphaFoldDB" id="A0A4P7NI41"/>
<reference evidence="3 4" key="1">
    <citation type="journal article" date="2019" name="Mol. Biol. Evol.">
        <title>Blast fungal genomes show frequent chromosomal changes, gene gains and losses, and effector gene turnover.</title>
        <authorList>
            <person name="Gomez Luciano L.B."/>
            <person name="Jason Tsai I."/>
            <person name="Chuma I."/>
            <person name="Tosa Y."/>
            <person name="Chen Y.H."/>
            <person name="Li J.Y."/>
            <person name="Li M.Y."/>
            <person name="Jade Lu M.Y."/>
            <person name="Nakayashiki H."/>
            <person name="Li W.H."/>
        </authorList>
    </citation>
    <scope>NUCLEOTIDE SEQUENCE [LARGE SCALE GENOMIC DNA]</scope>
    <source>
        <strain evidence="3">MZ5-1-6</strain>
    </source>
</reference>
<feature type="signal peptide" evidence="2">
    <location>
        <begin position="1"/>
        <end position="22"/>
    </location>
</feature>
<accession>A0A4P7NI41</accession>
<feature type="chain" id="PRO_5020183518" evidence="2">
    <location>
        <begin position="23"/>
        <end position="249"/>
    </location>
</feature>